<dbReference type="AlphaFoldDB" id="A0A0A9HRN7"/>
<organism evidence="1">
    <name type="scientific">Arundo donax</name>
    <name type="common">Giant reed</name>
    <name type="synonym">Donax arundinaceus</name>
    <dbReference type="NCBI Taxonomy" id="35708"/>
    <lineage>
        <taxon>Eukaryota</taxon>
        <taxon>Viridiplantae</taxon>
        <taxon>Streptophyta</taxon>
        <taxon>Embryophyta</taxon>
        <taxon>Tracheophyta</taxon>
        <taxon>Spermatophyta</taxon>
        <taxon>Magnoliopsida</taxon>
        <taxon>Liliopsida</taxon>
        <taxon>Poales</taxon>
        <taxon>Poaceae</taxon>
        <taxon>PACMAD clade</taxon>
        <taxon>Arundinoideae</taxon>
        <taxon>Arundineae</taxon>
        <taxon>Arundo</taxon>
    </lineage>
</organism>
<reference evidence="1" key="2">
    <citation type="journal article" date="2015" name="Data Brief">
        <title>Shoot transcriptome of the giant reed, Arundo donax.</title>
        <authorList>
            <person name="Barrero R.A."/>
            <person name="Guerrero F.D."/>
            <person name="Moolhuijzen P."/>
            <person name="Goolsby J.A."/>
            <person name="Tidwell J."/>
            <person name="Bellgard S.E."/>
            <person name="Bellgard M.I."/>
        </authorList>
    </citation>
    <scope>NUCLEOTIDE SEQUENCE</scope>
    <source>
        <tissue evidence="1">Shoot tissue taken approximately 20 cm above the soil surface</tissue>
    </source>
</reference>
<dbReference type="EMBL" id="GBRH01158091">
    <property type="protein sequence ID" value="JAE39805.1"/>
    <property type="molecule type" value="Transcribed_RNA"/>
</dbReference>
<protein>
    <submittedName>
        <fullName evidence="1">Uncharacterized protein</fullName>
    </submittedName>
</protein>
<name>A0A0A9HRN7_ARUDO</name>
<reference evidence="1" key="1">
    <citation type="submission" date="2014-09" db="EMBL/GenBank/DDBJ databases">
        <authorList>
            <person name="Magalhaes I.L.F."/>
            <person name="Oliveira U."/>
            <person name="Santos F.R."/>
            <person name="Vidigal T.H.D.A."/>
            <person name="Brescovit A.D."/>
            <person name="Santos A.J."/>
        </authorList>
    </citation>
    <scope>NUCLEOTIDE SEQUENCE</scope>
    <source>
        <tissue evidence="1">Shoot tissue taken approximately 20 cm above the soil surface</tissue>
    </source>
</reference>
<sequence>MKLLVLLHRPSRQEVPFRR</sequence>
<proteinExistence type="predicted"/>
<accession>A0A0A9HRN7</accession>
<evidence type="ECO:0000313" key="1">
    <source>
        <dbReference type="EMBL" id="JAE39805.1"/>
    </source>
</evidence>